<feature type="region of interest" description="Disordered" evidence="1">
    <location>
        <begin position="103"/>
        <end position="128"/>
    </location>
</feature>
<protein>
    <submittedName>
        <fullName evidence="2">Uncharacterized protein</fullName>
    </submittedName>
</protein>
<organism evidence="2">
    <name type="scientific">bioreactor metagenome</name>
    <dbReference type="NCBI Taxonomy" id="1076179"/>
    <lineage>
        <taxon>unclassified sequences</taxon>
        <taxon>metagenomes</taxon>
        <taxon>ecological metagenomes</taxon>
    </lineage>
</organism>
<feature type="compositionally biased region" description="Basic residues" evidence="1">
    <location>
        <begin position="26"/>
        <end position="44"/>
    </location>
</feature>
<proteinExistence type="predicted"/>
<evidence type="ECO:0000313" key="2">
    <source>
        <dbReference type="EMBL" id="MPN00187.1"/>
    </source>
</evidence>
<comment type="caution">
    <text evidence="2">The sequence shown here is derived from an EMBL/GenBank/DDBJ whole genome shotgun (WGS) entry which is preliminary data.</text>
</comment>
<feature type="region of interest" description="Disordered" evidence="1">
    <location>
        <begin position="26"/>
        <end position="46"/>
    </location>
</feature>
<evidence type="ECO:0000256" key="1">
    <source>
        <dbReference type="SAM" id="MobiDB-lite"/>
    </source>
</evidence>
<sequence length="128" mass="15163">MREDDGADRLGRDLLDTAHQLFRQRGRSQRIDHHHTGRRHHKARVRDEVAVRGRAQRRQALHVVHIGRDLLGFHLRRRSATHWWRACGLGQHRLITMITVRKRRRCPAQPQPRRNGNPTQNTTRLGHE</sequence>
<dbReference type="EMBL" id="VSSQ01046229">
    <property type="protein sequence ID" value="MPN00187.1"/>
    <property type="molecule type" value="Genomic_DNA"/>
</dbReference>
<dbReference type="AlphaFoldDB" id="A0A645EEI9"/>
<name>A0A645EEI9_9ZZZZ</name>
<gene>
    <name evidence="2" type="ORF">SDC9_147381</name>
</gene>
<reference evidence="2" key="1">
    <citation type="submission" date="2019-08" db="EMBL/GenBank/DDBJ databases">
        <authorList>
            <person name="Kucharzyk K."/>
            <person name="Murdoch R.W."/>
            <person name="Higgins S."/>
            <person name="Loffler F."/>
        </authorList>
    </citation>
    <scope>NUCLEOTIDE SEQUENCE</scope>
</reference>
<accession>A0A645EEI9</accession>
<feature type="compositionally biased region" description="Polar residues" evidence="1">
    <location>
        <begin position="116"/>
        <end position="128"/>
    </location>
</feature>